<evidence type="ECO:0000313" key="3">
    <source>
        <dbReference type="Proteomes" id="UP000248961"/>
    </source>
</evidence>
<keyword evidence="1" id="KW-0812">Transmembrane</keyword>
<accession>A0A395I6S8</accession>
<dbReference type="VEuPathDB" id="FungiDB:BO97DRAFT_216352"/>
<protein>
    <submittedName>
        <fullName evidence="2">Uncharacterized protein</fullName>
    </submittedName>
</protein>
<dbReference type="GeneID" id="37194904"/>
<dbReference type="AlphaFoldDB" id="A0A395I6S8"/>
<sequence length="127" mass="14540">MRGILGTGTAAYLLRGVIGMSKTERRYIGRRGIGLLALVELVYEPVNQWMDGIWSWCFFSVDCTLLFFLLVIEVRNTDFLKFSVHIYTSYLVEMVVGCKTMDHESSCRQPCSANQPEISHWKGQHSK</sequence>
<keyword evidence="1" id="KW-1133">Transmembrane helix</keyword>
<organism evidence="2 3">
    <name type="scientific">Aspergillus homomorphus (strain CBS 101889)</name>
    <dbReference type="NCBI Taxonomy" id="1450537"/>
    <lineage>
        <taxon>Eukaryota</taxon>
        <taxon>Fungi</taxon>
        <taxon>Dikarya</taxon>
        <taxon>Ascomycota</taxon>
        <taxon>Pezizomycotina</taxon>
        <taxon>Eurotiomycetes</taxon>
        <taxon>Eurotiomycetidae</taxon>
        <taxon>Eurotiales</taxon>
        <taxon>Aspergillaceae</taxon>
        <taxon>Aspergillus</taxon>
        <taxon>Aspergillus subgen. Circumdati</taxon>
    </lineage>
</organism>
<reference evidence="2 3" key="1">
    <citation type="submission" date="2018-02" db="EMBL/GenBank/DDBJ databases">
        <title>The genomes of Aspergillus section Nigri reveals drivers in fungal speciation.</title>
        <authorList>
            <consortium name="DOE Joint Genome Institute"/>
            <person name="Vesth T.C."/>
            <person name="Nybo J."/>
            <person name="Theobald S."/>
            <person name="Brandl J."/>
            <person name="Frisvad J.C."/>
            <person name="Nielsen K.F."/>
            <person name="Lyhne E.K."/>
            <person name="Kogle M.E."/>
            <person name="Kuo A."/>
            <person name="Riley R."/>
            <person name="Clum A."/>
            <person name="Nolan M."/>
            <person name="Lipzen A."/>
            <person name="Salamov A."/>
            <person name="Henrissat B."/>
            <person name="Wiebenga A."/>
            <person name="De vries R.P."/>
            <person name="Grigoriev I.V."/>
            <person name="Mortensen U.H."/>
            <person name="Andersen M.R."/>
            <person name="Baker S.E."/>
        </authorList>
    </citation>
    <scope>NUCLEOTIDE SEQUENCE [LARGE SCALE GENOMIC DNA]</scope>
    <source>
        <strain evidence="2 3">CBS 101889</strain>
    </source>
</reference>
<evidence type="ECO:0000256" key="1">
    <source>
        <dbReference type="SAM" id="Phobius"/>
    </source>
</evidence>
<dbReference type="RefSeq" id="XP_025554720.1">
    <property type="nucleotide sequence ID" value="XM_025690615.1"/>
</dbReference>
<proteinExistence type="predicted"/>
<feature type="transmembrane region" description="Helical" evidence="1">
    <location>
        <begin position="53"/>
        <end position="72"/>
    </location>
</feature>
<evidence type="ECO:0000313" key="2">
    <source>
        <dbReference type="EMBL" id="RAL15566.1"/>
    </source>
</evidence>
<gene>
    <name evidence="2" type="ORF">BO97DRAFT_216352</name>
</gene>
<name>A0A395I6S8_ASPHC</name>
<dbReference type="Proteomes" id="UP000248961">
    <property type="component" value="Unassembled WGS sequence"/>
</dbReference>
<dbReference type="EMBL" id="KZ824271">
    <property type="protein sequence ID" value="RAL15566.1"/>
    <property type="molecule type" value="Genomic_DNA"/>
</dbReference>
<keyword evidence="3" id="KW-1185">Reference proteome</keyword>
<keyword evidence="1" id="KW-0472">Membrane</keyword>